<feature type="region of interest" description="Disordered" evidence="1">
    <location>
        <begin position="222"/>
        <end position="304"/>
    </location>
</feature>
<protein>
    <submittedName>
        <fullName evidence="2">Uncharacterized protein</fullName>
    </submittedName>
</protein>
<evidence type="ECO:0000313" key="3">
    <source>
        <dbReference type="Proteomes" id="UP001054821"/>
    </source>
</evidence>
<reference evidence="2 3" key="1">
    <citation type="journal article" date="2022" name="G3 (Bethesda)">
        <title>Whole-genome sequence and methylome profiling of the almond [Prunus dulcis (Mill.) D.A. Webb] cultivar 'Nonpareil'.</title>
        <authorList>
            <person name="D'Amico-Willman K.M."/>
            <person name="Ouma W.Z."/>
            <person name="Meulia T."/>
            <person name="Sideli G.M."/>
            <person name="Gradziel T.M."/>
            <person name="Fresnedo-Ramirez J."/>
        </authorList>
    </citation>
    <scope>NUCLEOTIDE SEQUENCE [LARGE SCALE GENOMIC DNA]</scope>
    <source>
        <strain evidence="2">Clone GOH B32 T37-40</strain>
    </source>
</reference>
<dbReference type="PANTHER" id="PTHR31973">
    <property type="entry name" value="POLYPROTEIN, PUTATIVE-RELATED"/>
    <property type="match status" value="1"/>
</dbReference>
<dbReference type="PANTHER" id="PTHR31973:SF199">
    <property type="entry name" value="SWIM-TYPE DOMAIN-CONTAINING PROTEIN"/>
    <property type="match status" value="1"/>
</dbReference>
<dbReference type="EMBL" id="JAJFAZ020000006">
    <property type="protein sequence ID" value="KAI5324297.1"/>
    <property type="molecule type" value="Genomic_DNA"/>
</dbReference>
<evidence type="ECO:0000256" key="1">
    <source>
        <dbReference type="SAM" id="MobiDB-lite"/>
    </source>
</evidence>
<evidence type="ECO:0000313" key="2">
    <source>
        <dbReference type="EMBL" id="KAI5324297.1"/>
    </source>
</evidence>
<feature type="compositionally biased region" description="Polar residues" evidence="1">
    <location>
        <begin position="262"/>
        <end position="280"/>
    </location>
</feature>
<gene>
    <name evidence="2" type="ORF">L3X38_033370</name>
</gene>
<organism evidence="2 3">
    <name type="scientific">Prunus dulcis</name>
    <name type="common">Almond</name>
    <name type="synonym">Amygdalus dulcis</name>
    <dbReference type="NCBI Taxonomy" id="3755"/>
    <lineage>
        <taxon>Eukaryota</taxon>
        <taxon>Viridiplantae</taxon>
        <taxon>Streptophyta</taxon>
        <taxon>Embryophyta</taxon>
        <taxon>Tracheophyta</taxon>
        <taxon>Spermatophyta</taxon>
        <taxon>Magnoliopsida</taxon>
        <taxon>eudicotyledons</taxon>
        <taxon>Gunneridae</taxon>
        <taxon>Pentapetalae</taxon>
        <taxon>rosids</taxon>
        <taxon>fabids</taxon>
        <taxon>Rosales</taxon>
        <taxon>Rosaceae</taxon>
        <taxon>Amygdaloideae</taxon>
        <taxon>Amygdaleae</taxon>
        <taxon>Prunus</taxon>
    </lineage>
</organism>
<dbReference type="AlphaFoldDB" id="A0AAD4VHG7"/>
<feature type="compositionally biased region" description="Basic residues" evidence="1">
    <location>
        <begin position="294"/>
        <end position="304"/>
    </location>
</feature>
<comment type="caution">
    <text evidence="2">The sequence shown here is derived from an EMBL/GenBank/DDBJ whole genome shotgun (WGS) entry which is preliminary data.</text>
</comment>
<name>A0AAD4VHG7_PRUDU</name>
<sequence length="304" mass="33835">MVSSKGVDPKKDPIHPKVRETNVGSTIMMKIEALYFQRLYVCLDACKKGFLAGCKPIIGVYGCHLKGIFQGQLLVAVGINANDNMYPIPYVVAKLETKGLDAAFDLLCLKQHIVGVAPNVAEFECEMNKMKGLESGEAAHDWLMNMDINKWVYPMRRLQVKNDSMRGHEQPICPTTQNKLDKFKSLSKKYVSMYFGNGLFQDLTSIPCHHVVAAIFRNREDAKTHPPPLAQTIMPTGPRGGTFITPASATTRMRPPIPPPTSAQSQNAYDSSGLRQTRNSPPWKLPGKEATRKQGMHIPKKQKT</sequence>
<keyword evidence="3" id="KW-1185">Reference proteome</keyword>
<dbReference type="Proteomes" id="UP001054821">
    <property type="component" value="Chromosome 6"/>
</dbReference>
<accession>A0AAD4VHG7</accession>
<proteinExistence type="predicted"/>